<proteinExistence type="predicted"/>
<protein>
    <submittedName>
        <fullName evidence="1">Uncharacterized protein</fullName>
    </submittedName>
</protein>
<name>A0A8J8T359_HALGN</name>
<evidence type="ECO:0000313" key="1">
    <source>
        <dbReference type="EMBL" id="TNV80135.1"/>
    </source>
</evidence>
<accession>A0A8J8T359</accession>
<organism evidence="1 2">
    <name type="scientific">Halteria grandinella</name>
    <dbReference type="NCBI Taxonomy" id="5974"/>
    <lineage>
        <taxon>Eukaryota</taxon>
        <taxon>Sar</taxon>
        <taxon>Alveolata</taxon>
        <taxon>Ciliophora</taxon>
        <taxon>Intramacronucleata</taxon>
        <taxon>Spirotrichea</taxon>
        <taxon>Stichotrichia</taxon>
        <taxon>Sporadotrichida</taxon>
        <taxon>Halteriidae</taxon>
        <taxon>Halteria</taxon>
    </lineage>
</organism>
<dbReference type="Proteomes" id="UP000785679">
    <property type="component" value="Unassembled WGS sequence"/>
</dbReference>
<sequence length="432" mass="49519">MLNAQRGRLDCQLGDGPYCMLDLSTQGQNYYNSSEDLYTDEDEDYIVNRLQIPLGRSNLDLAFDELKQHKNLGSITITSVLTFDDLQEQFRMERYQQVSVPLHQLNLFPKQGVKGVVRGSLLARIDQLPLPQYLKQNKMFETAYTRQQPYTGLQKQQSEGQDSVQNAQVPKMVFAFAHSPEVAIEINKKVHLDHFHYRINPYYLKKEGNEQTDFYLKTLDNEGRLILDFKLKNTQQSWVKVTFPRSKVLITKIVFSQGVELDNISLHYMILVKTLLHYSTLALVPVSTHTTLLIPRAPIDDFLRSLEMDDRHQFVGNTLDLLSDVVTLQQLEKAIGDYLGYRQKQTVAVADAASRASAIQAKYQRMHDVTLEVVKHLEGIGISIVRLFDNNPTFETQDVKLLALLQQKLLNQDQITEIALTLAKFQRSSLSP</sequence>
<reference evidence="1" key="1">
    <citation type="submission" date="2019-06" db="EMBL/GenBank/DDBJ databases">
        <authorList>
            <person name="Zheng W."/>
        </authorList>
    </citation>
    <scope>NUCLEOTIDE SEQUENCE</scope>
    <source>
        <strain evidence="1">QDHG01</strain>
    </source>
</reference>
<dbReference type="OrthoDB" id="10601330at2759"/>
<dbReference type="AlphaFoldDB" id="A0A8J8T359"/>
<gene>
    <name evidence="1" type="ORF">FGO68_gene1457</name>
</gene>
<comment type="caution">
    <text evidence="1">The sequence shown here is derived from an EMBL/GenBank/DDBJ whole genome shotgun (WGS) entry which is preliminary data.</text>
</comment>
<dbReference type="EMBL" id="RRYP01007939">
    <property type="protein sequence ID" value="TNV80135.1"/>
    <property type="molecule type" value="Genomic_DNA"/>
</dbReference>
<keyword evidence="2" id="KW-1185">Reference proteome</keyword>
<evidence type="ECO:0000313" key="2">
    <source>
        <dbReference type="Proteomes" id="UP000785679"/>
    </source>
</evidence>